<accession>A0A411HQR5</accession>
<keyword evidence="3" id="KW-1185">Reference proteome</keyword>
<organism evidence="2 3">
    <name type="scientific">Pseudolysobacter antarcticus</name>
    <dbReference type="NCBI Taxonomy" id="2511995"/>
    <lineage>
        <taxon>Bacteria</taxon>
        <taxon>Pseudomonadati</taxon>
        <taxon>Pseudomonadota</taxon>
        <taxon>Gammaproteobacteria</taxon>
        <taxon>Lysobacterales</taxon>
        <taxon>Rhodanobacteraceae</taxon>
        <taxon>Pseudolysobacter</taxon>
    </lineage>
</organism>
<dbReference type="Gene3D" id="3.30.1330.40">
    <property type="entry name" value="RutC-like"/>
    <property type="match status" value="1"/>
</dbReference>
<feature type="domain" description="Chorismatase FkbO/Hyg5-like N-terminal" evidence="1">
    <location>
        <begin position="59"/>
        <end position="181"/>
    </location>
</feature>
<proteinExistence type="predicted"/>
<dbReference type="OrthoDB" id="1114505at2"/>
<evidence type="ECO:0000313" key="2">
    <source>
        <dbReference type="EMBL" id="QBB72796.1"/>
    </source>
</evidence>
<dbReference type="KEGG" id="xbc:ELE36_19945"/>
<dbReference type="EMBL" id="CP035704">
    <property type="protein sequence ID" value="QBB72796.1"/>
    <property type="molecule type" value="Genomic_DNA"/>
</dbReference>
<sequence>MRAQLAALTVSYEEVAPATLLAEPNVLAVLGFGSAAPRGDIDPRYLQVPLESPGQNLFEVWRVSGNVSSGRRGAIRYASDGEYLFGVIEMNEAEHGGIHAASLAAYRALGDFCAGSATPHVLRIWNYLAAITEGDGDDERYKQFCAGRAAGMEGFFGDDYPAATAIGRLDGQKILQVYWLAARCSGVALENPRQLSAYRYPRQYGPRPPRFARALLAPTQPAQLHLSGTAAVVGHVSQHAGDCAAQLDEIFTNLDVLFRSAAQHGTAADLSRAVLKIYVRDSADRTVVEAGLHAQLPAGTPWLLLYGDVCRVELLVEIDGVVGVR</sequence>
<protein>
    <submittedName>
        <fullName evidence="2">Pteridine-dependent deoxygenase</fullName>
    </submittedName>
</protein>
<evidence type="ECO:0000259" key="1">
    <source>
        <dbReference type="Pfam" id="PF21168"/>
    </source>
</evidence>
<name>A0A411HQR5_9GAMM</name>
<dbReference type="SUPFAM" id="SSF55298">
    <property type="entry name" value="YjgF-like"/>
    <property type="match status" value="1"/>
</dbReference>
<gene>
    <name evidence="2" type="ORF">ELE36_19945</name>
</gene>
<dbReference type="InterPro" id="IPR035959">
    <property type="entry name" value="RutC-like_sf"/>
</dbReference>
<reference evidence="2 3" key="1">
    <citation type="submission" date="2019-01" db="EMBL/GenBank/DDBJ databases">
        <title>Pseudolysobacter antarctica gen. nov., sp. nov., isolated from Fildes Peninsula, Antarctica.</title>
        <authorList>
            <person name="Wei Z."/>
            <person name="Peng F."/>
        </authorList>
    </citation>
    <scope>NUCLEOTIDE SEQUENCE [LARGE SCALE GENOMIC DNA]</scope>
    <source>
        <strain evidence="2 3">AQ6-296</strain>
    </source>
</reference>
<dbReference type="Proteomes" id="UP000291562">
    <property type="component" value="Chromosome"/>
</dbReference>
<dbReference type="AlphaFoldDB" id="A0A411HQR5"/>
<dbReference type="Pfam" id="PF21168">
    <property type="entry name" value="FkbO_Hyg5-like_N"/>
    <property type="match status" value="1"/>
</dbReference>
<dbReference type="InterPro" id="IPR049368">
    <property type="entry name" value="FkbO_Hyg5-like_N"/>
</dbReference>
<evidence type="ECO:0000313" key="3">
    <source>
        <dbReference type="Proteomes" id="UP000291562"/>
    </source>
</evidence>